<organism evidence="4 5">
    <name type="scientific">Methanolobus vulcani</name>
    <dbReference type="NCBI Taxonomy" id="38026"/>
    <lineage>
        <taxon>Archaea</taxon>
        <taxon>Methanobacteriati</taxon>
        <taxon>Methanobacteriota</taxon>
        <taxon>Stenosarchaea group</taxon>
        <taxon>Methanomicrobia</taxon>
        <taxon>Methanosarcinales</taxon>
        <taxon>Methanosarcinaceae</taxon>
        <taxon>Methanolobus</taxon>
    </lineage>
</organism>
<evidence type="ECO:0000256" key="2">
    <source>
        <dbReference type="SAM" id="Phobius"/>
    </source>
</evidence>
<evidence type="ECO:0000259" key="3">
    <source>
        <dbReference type="PROSITE" id="PS50109"/>
    </source>
</evidence>
<dbReference type="GO" id="GO:0000155">
    <property type="term" value="F:phosphorelay sensor kinase activity"/>
    <property type="evidence" value="ECO:0007669"/>
    <property type="project" value="InterPro"/>
</dbReference>
<dbReference type="SMART" id="SM00388">
    <property type="entry name" value="HisKA"/>
    <property type="match status" value="1"/>
</dbReference>
<dbReference type="InterPro" id="IPR033425">
    <property type="entry name" value="MASE3"/>
</dbReference>
<dbReference type="Proteomes" id="UP000319335">
    <property type="component" value="Unassembled WGS sequence"/>
</dbReference>
<reference evidence="4 5" key="1">
    <citation type="submission" date="2019-06" db="EMBL/GenBank/DDBJ databases">
        <title>Draft genome sequence of Methanolobus vulcani B1d.</title>
        <authorList>
            <person name="Creighbaum A.J."/>
            <person name="Ticak T."/>
            <person name="Hariraju D."/>
            <person name="Arivett B.A."/>
            <person name="Ferguson D.J.Jr."/>
        </authorList>
    </citation>
    <scope>NUCLEOTIDE SEQUENCE [LARGE SCALE GENOMIC DNA]</scope>
    <source>
        <strain evidence="4 5">B1d</strain>
    </source>
</reference>
<keyword evidence="2" id="KW-1133">Transmembrane helix</keyword>
<evidence type="ECO:0000256" key="1">
    <source>
        <dbReference type="ARBA" id="ARBA00022553"/>
    </source>
</evidence>
<proteinExistence type="predicted"/>
<dbReference type="InterPro" id="IPR003661">
    <property type="entry name" value="HisK_dim/P_dom"/>
</dbReference>
<keyword evidence="2" id="KW-0472">Membrane</keyword>
<dbReference type="EMBL" id="VIAQ01000015">
    <property type="protein sequence ID" value="TQD25289.1"/>
    <property type="molecule type" value="Genomic_DNA"/>
</dbReference>
<feature type="transmembrane region" description="Helical" evidence="2">
    <location>
        <begin position="106"/>
        <end position="124"/>
    </location>
</feature>
<dbReference type="AlphaFoldDB" id="A0A7Z8P2C7"/>
<dbReference type="PRINTS" id="PR00344">
    <property type="entry name" value="BCTRLSENSOR"/>
</dbReference>
<sequence length="489" mass="55282">MNLNSRYSLTGYFEVLFITLILIGLYLVGHETFLFLHSIVEITGIIIIGAVFLITWNSRNYLKNSYLLFLGTGFLFVALLDFVHVIGYKGMDVFLADEVNVPAQLWIAARYLQAVSFFIAPFMLRREVDMRKVFSAYSVVTALIFASIYMGYFPDAIIEGSVFTSFKTSSEYVISLVLLSSFLLLRRHKEEFDDAVYKSLSGAIILAIFAELASTFNTGVYGFTNLAGHYFKLLSSYLIYRAIVVISLSRPYDLLYRELKIREYDLVKNKEAQEHLLETLGLVNQILRHDILNDLNVISLSIGNLREDMDDRMLDHSYKAVQHSLKLINDMKDFESLMHVRGLKTIDLRSLAEEVAQEFPITVNAHGECSVKADSGLHSVVGNIIQNAMVHGKANKVDISISSKKDFCEMRISDNGTGIPDSIKEHVFEEGFKHGPSGHTGIGLYIAKRIIDRYGEISVDDNIPTGTTFILKLYHRYVTCDEKGNESEI</sequence>
<accession>A0A7Z8P2C7</accession>
<feature type="transmembrane region" description="Helical" evidence="2">
    <location>
        <begin position="66"/>
        <end position="86"/>
    </location>
</feature>
<dbReference type="InterPro" id="IPR004358">
    <property type="entry name" value="Sig_transdc_His_kin-like_C"/>
</dbReference>
<feature type="domain" description="Histidine kinase" evidence="3">
    <location>
        <begin position="286"/>
        <end position="477"/>
    </location>
</feature>
<feature type="transmembrane region" description="Helical" evidence="2">
    <location>
        <begin position="34"/>
        <end position="54"/>
    </location>
</feature>
<evidence type="ECO:0000313" key="4">
    <source>
        <dbReference type="EMBL" id="TQD25289.1"/>
    </source>
</evidence>
<evidence type="ECO:0000313" key="5">
    <source>
        <dbReference type="Proteomes" id="UP000319335"/>
    </source>
</evidence>
<protein>
    <recommendedName>
        <fullName evidence="3">Histidine kinase domain-containing protein</fullName>
    </recommendedName>
</protein>
<dbReference type="PROSITE" id="PS50109">
    <property type="entry name" value="HIS_KIN"/>
    <property type="match status" value="1"/>
</dbReference>
<feature type="transmembrane region" description="Helical" evidence="2">
    <location>
        <begin position="133"/>
        <end position="152"/>
    </location>
</feature>
<comment type="caution">
    <text evidence="4">The sequence shown here is derived from an EMBL/GenBank/DDBJ whole genome shotgun (WGS) entry which is preliminary data.</text>
</comment>
<dbReference type="InterPro" id="IPR005467">
    <property type="entry name" value="His_kinase_dom"/>
</dbReference>
<dbReference type="PANTHER" id="PTHR43547:SF2">
    <property type="entry name" value="HYBRID SIGNAL TRANSDUCTION HISTIDINE KINASE C"/>
    <property type="match status" value="1"/>
</dbReference>
<dbReference type="PANTHER" id="PTHR43547">
    <property type="entry name" value="TWO-COMPONENT HISTIDINE KINASE"/>
    <property type="match status" value="1"/>
</dbReference>
<dbReference type="Pfam" id="PF02518">
    <property type="entry name" value="HATPase_c"/>
    <property type="match status" value="1"/>
</dbReference>
<dbReference type="CDD" id="cd00075">
    <property type="entry name" value="HATPase"/>
    <property type="match status" value="1"/>
</dbReference>
<keyword evidence="2" id="KW-0812">Transmembrane</keyword>
<feature type="transmembrane region" description="Helical" evidence="2">
    <location>
        <begin position="7"/>
        <end position="28"/>
    </location>
</feature>
<dbReference type="InterPro" id="IPR003594">
    <property type="entry name" value="HATPase_dom"/>
</dbReference>
<feature type="transmembrane region" description="Helical" evidence="2">
    <location>
        <begin position="200"/>
        <end position="223"/>
    </location>
</feature>
<name>A0A7Z8P2C7_9EURY</name>
<dbReference type="SUPFAM" id="SSF55874">
    <property type="entry name" value="ATPase domain of HSP90 chaperone/DNA topoisomerase II/histidine kinase"/>
    <property type="match status" value="1"/>
</dbReference>
<dbReference type="InterPro" id="IPR036890">
    <property type="entry name" value="HATPase_C_sf"/>
</dbReference>
<keyword evidence="1" id="KW-0597">Phosphoprotein</keyword>
<dbReference type="Pfam" id="PF17159">
    <property type="entry name" value="MASE3"/>
    <property type="match status" value="1"/>
</dbReference>
<dbReference type="SMART" id="SM00387">
    <property type="entry name" value="HATPase_c"/>
    <property type="match status" value="1"/>
</dbReference>
<gene>
    <name evidence="4" type="ORF">FKV42_09645</name>
</gene>
<dbReference type="Gene3D" id="3.30.565.10">
    <property type="entry name" value="Histidine kinase-like ATPase, C-terminal domain"/>
    <property type="match status" value="1"/>
</dbReference>
<dbReference type="CDD" id="cd00082">
    <property type="entry name" value="HisKA"/>
    <property type="match status" value="1"/>
</dbReference>
<keyword evidence="5" id="KW-1185">Reference proteome</keyword>
<feature type="transmembrane region" description="Helical" evidence="2">
    <location>
        <begin position="172"/>
        <end position="188"/>
    </location>
</feature>